<organism evidence="1 2">
    <name type="scientific">Melastoma candidum</name>
    <dbReference type="NCBI Taxonomy" id="119954"/>
    <lineage>
        <taxon>Eukaryota</taxon>
        <taxon>Viridiplantae</taxon>
        <taxon>Streptophyta</taxon>
        <taxon>Embryophyta</taxon>
        <taxon>Tracheophyta</taxon>
        <taxon>Spermatophyta</taxon>
        <taxon>Magnoliopsida</taxon>
        <taxon>eudicotyledons</taxon>
        <taxon>Gunneridae</taxon>
        <taxon>Pentapetalae</taxon>
        <taxon>rosids</taxon>
        <taxon>malvids</taxon>
        <taxon>Myrtales</taxon>
        <taxon>Melastomataceae</taxon>
        <taxon>Melastomatoideae</taxon>
        <taxon>Melastomateae</taxon>
        <taxon>Melastoma</taxon>
    </lineage>
</organism>
<evidence type="ECO:0000313" key="2">
    <source>
        <dbReference type="Proteomes" id="UP001057402"/>
    </source>
</evidence>
<proteinExistence type="predicted"/>
<accession>A0ACB9LMB3</accession>
<name>A0ACB9LMB3_9MYRT</name>
<sequence length="542" mass="60849">MEGFQRKGDDFLPKFPFHLGVVSFPGSRRRRGKGTHRRRRSAKSEHTRGRRTRDSKSSEQSLPCHGGGRFNLPLRTTIRVRAWLVLYCCCCWRGAAVAVWVLLSQCCCCCHCCVCKLFFHSRCLALMRPRTEYEGELPIEETRETNESSVMIEHPLHCQNRLYLFIGRVLHHCYACKSFCSSSWTGDDIYCCYVCDQCHFGLDIRCAMTVVPASDPVVTIPRIPTSTDSCTTLLTGEAFIKCVVCMACVSHRDNSSEVQLLDLGNGIGGHTSNDDLQGENPLSSQDMLLMRLSVICAATGDFSEENKLGQGGFGPVYKGVLLDGKEIAVKRLSRASGQGLIELKNEVDLIARLQHRNLVRLLGFCLEQHEMMLVYEYMPNKSLDFFLFDQSKSGSLDWKKRFSIIGGISRGLLYLHEDSRLRIIHRDLKASNILLDHEMNPKISDFGMARIFGVNQDEAATNRVVGTYGYMSPEYAMGGIFSVKSDVFSFGVLLLEIVSGRKNSSFHIIEQGESLLTFEGMSCVDDTLFTIVPNPDQRSPCV</sequence>
<dbReference type="Proteomes" id="UP001057402">
    <property type="component" value="Chromosome 11"/>
</dbReference>
<dbReference type="EMBL" id="CM042890">
    <property type="protein sequence ID" value="KAI4312373.1"/>
    <property type="molecule type" value="Genomic_DNA"/>
</dbReference>
<evidence type="ECO:0000313" key="1">
    <source>
        <dbReference type="EMBL" id="KAI4312373.1"/>
    </source>
</evidence>
<reference evidence="2" key="1">
    <citation type="journal article" date="2023" name="Front. Plant Sci.">
        <title>Chromosomal-level genome assembly of Melastoma candidum provides insights into trichome evolution.</title>
        <authorList>
            <person name="Zhong Y."/>
            <person name="Wu W."/>
            <person name="Sun C."/>
            <person name="Zou P."/>
            <person name="Liu Y."/>
            <person name="Dai S."/>
            <person name="Zhou R."/>
        </authorList>
    </citation>
    <scope>NUCLEOTIDE SEQUENCE [LARGE SCALE GENOMIC DNA]</scope>
</reference>
<keyword evidence="2" id="KW-1185">Reference proteome</keyword>
<gene>
    <name evidence="1" type="ORF">MLD38_037187</name>
</gene>
<protein>
    <submittedName>
        <fullName evidence="1">Uncharacterized protein</fullName>
    </submittedName>
</protein>
<comment type="caution">
    <text evidence="1">The sequence shown here is derived from an EMBL/GenBank/DDBJ whole genome shotgun (WGS) entry which is preliminary data.</text>
</comment>